<evidence type="ECO:0000256" key="1">
    <source>
        <dbReference type="SAM" id="MobiDB-lite"/>
    </source>
</evidence>
<reference evidence="3" key="1">
    <citation type="submission" date="2016-11" db="EMBL/GenBank/DDBJ databases">
        <authorList>
            <person name="Varghese N."/>
            <person name="Submissions S."/>
        </authorList>
    </citation>
    <scope>NUCLEOTIDE SEQUENCE [LARGE SCALE GENOMIC DNA]</scope>
    <source>
        <strain evidence="3">DSM 9756</strain>
    </source>
</reference>
<sequence length="163" mass="18326">MEMGVSEAMTEEEKDKNAQPAGPLQRPLLLYMLHCGLDGKLLQKICARHGLSVEIRQFPREQAFAYHMHPQFQTPDLILIRGHFIQLVHECDKERHIPYVVVSSKLKYGNGQPVFIHADKGYGAPETLALYHAIAEKLKEVVTSRSPYESKAAAAQTTDEPSC</sequence>
<evidence type="ECO:0000313" key="3">
    <source>
        <dbReference type="Proteomes" id="UP000184076"/>
    </source>
</evidence>
<gene>
    <name evidence="2" type="ORF">SAMN02745206_03327</name>
</gene>
<proteinExistence type="predicted"/>
<feature type="region of interest" description="Disordered" evidence="1">
    <location>
        <begin position="1"/>
        <end position="21"/>
    </location>
</feature>
<keyword evidence="3" id="KW-1185">Reference proteome</keyword>
<dbReference type="Proteomes" id="UP000184076">
    <property type="component" value="Unassembled WGS sequence"/>
</dbReference>
<dbReference type="EMBL" id="FQVB01000044">
    <property type="protein sequence ID" value="SHG13602.1"/>
    <property type="molecule type" value="Genomic_DNA"/>
</dbReference>
<organism evidence="2 3">
    <name type="scientific">Desulfacinum infernum DSM 9756</name>
    <dbReference type="NCBI Taxonomy" id="1121391"/>
    <lineage>
        <taxon>Bacteria</taxon>
        <taxon>Pseudomonadati</taxon>
        <taxon>Thermodesulfobacteriota</taxon>
        <taxon>Syntrophobacteria</taxon>
        <taxon>Syntrophobacterales</taxon>
        <taxon>Syntrophobacteraceae</taxon>
        <taxon>Desulfacinum</taxon>
    </lineage>
</organism>
<accession>A0A1M5HCS5</accession>
<dbReference type="OrthoDB" id="5511106at2"/>
<dbReference type="STRING" id="1121391.SAMN02745206_03327"/>
<protein>
    <submittedName>
        <fullName evidence="2">Uncharacterized protein</fullName>
    </submittedName>
</protein>
<name>A0A1M5HCS5_9BACT</name>
<evidence type="ECO:0000313" key="2">
    <source>
        <dbReference type="EMBL" id="SHG13602.1"/>
    </source>
</evidence>
<dbReference type="AlphaFoldDB" id="A0A1M5HCS5"/>
<dbReference type="RefSeq" id="WP_073041500.1">
    <property type="nucleotide sequence ID" value="NZ_FQVB01000044.1"/>
</dbReference>